<gene>
    <name evidence="1" type="ORF">chiPu_0012732</name>
</gene>
<dbReference type="OrthoDB" id="8064698at2759"/>
<dbReference type="AlphaFoldDB" id="A0A401SV39"/>
<comment type="caution">
    <text evidence="1">The sequence shown here is derived from an EMBL/GenBank/DDBJ whole genome shotgun (WGS) entry which is preliminary data.</text>
</comment>
<dbReference type="Proteomes" id="UP000287033">
    <property type="component" value="Unassembled WGS sequence"/>
</dbReference>
<sequence>MRMTRTRIGPIKDGSGRLCIELEEIGEVFNEYFSSVFTNERDRIVEEESMKRTGKLEEILVRKEDVLGILKNLRIDKSPGPDGIYPRIMWEAREEIAEQLGVEGWVSKFADYTKIGGVVDSEEGCCRLQRDLDMMQSWAEEWQMEFNPVKCEVFHFGRTNKNAEYRVNGRVLSKVEEQRDLGVYVHRSLKVATQVDKACKKAYGVFAFISRGIEFKSREVMLQLYRTLVRPHLEYCVQFWSF</sequence>
<evidence type="ECO:0008006" key="3">
    <source>
        <dbReference type="Google" id="ProtNLM"/>
    </source>
</evidence>
<name>A0A401SV39_CHIPU</name>
<dbReference type="EMBL" id="BEZZ01000582">
    <property type="protein sequence ID" value="GCC34259.1"/>
    <property type="molecule type" value="Genomic_DNA"/>
</dbReference>
<keyword evidence="2" id="KW-1185">Reference proteome</keyword>
<dbReference type="PANTHER" id="PTHR33332">
    <property type="entry name" value="REVERSE TRANSCRIPTASE DOMAIN-CONTAINING PROTEIN"/>
    <property type="match status" value="1"/>
</dbReference>
<dbReference type="STRING" id="137246.A0A401SV39"/>
<dbReference type="OMA" id="IMWEARE"/>
<reference evidence="1 2" key="1">
    <citation type="journal article" date="2018" name="Nat. Ecol. Evol.">
        <title>Shark genomes provide insights into elasmobranch evolution and the origin of vertebrates.</title>
        <authorList>
            <person name="Hara Y"/>
            <person name="Yamaguchi K"/>
            <person name="Onimaru K"/>
            <person name="Kadota M"/>
            <person name="Koyanagi M"/>
            <person name="Keeley SD"/>
            <person name="Tatsumi K"/>
            <person name="Tanaka K"/>
            <person name="Motone F"/>
            <person name="Kageyama Y"/>
            <person name="Nozu R"/>
            <person name="Adachi N"/>
            <person name="Nishimura O"/>
            <person name="Nakagawa R"/>
            <person name="Tanegashima C"/>
            <person name="Kiyatake I"/>
            <person name="Matsumoto R"/>
            <person name="Murakumo K"/>
            <person name="Nishida K"/>
            <person name="Terakita A"/>
            <person name="Kuratani S"/>
            <person name="Sato K"/>
            <person name="Hyodo S Kuraku.S."/>
        </authorList>
    </citation>
    <scope>NUCLEOTIDE SEQUENCE [LARGE SCALE GENOMIC DNA]</scope>
</reference>
<evidence type="ECO:0000313" key="2">
    <source>
        <dbReference type="Proteomes" id="UP000287033"/>
    </source>
</evidence>
<proteinExistence type="predicted"/>
<protein>
    <recommendedName>
        <fullName evidence="3">Reverse transcriptase domain-containing protein</fullName>
    </recommendedName>
</protein>
<accession>A0A401SV39</accession>
<evidence type="ECO:0000313" key="1">
    <source>
        <dbReference type="EMBL" id="GCC34259.1"/>
    </source>
</evidence>
<organism evidence="1 2">
    <name type="scientific">Chiloscyllium punctatum</name>
    <name type="common">Brownbanded bambooshark</name>
    <name type="synonym">Hemiscyllium punctatum</name>
    <dbReference type="NCBI Taxonomy" id="137246"/>
    <lineage>
        <taxon>Eukaryota</taxon>
        <taxon>Metazoa</taxon>
        <taxon>Chordata</taxon>
        <taxon>Craniata</taxon>
        <taxon>Vertebrata</taxon>
        <taxon>Chondrichthyes</taxon>
        <taxon>Elasmobranchii</taxon>
        <taxon>Galeomorphii</taxon>
        <taxon>Galeoidea</taxon>
        <taxon>Orectolobiformes</taxon>
        <taxon>Hemiscylliidae</taxon>
        <taxon>Chiloscyllium</taxon>
    </lineage>
</organism>